<keyword evidence="1" id="KW-0812">Transmembrane</keyword>
<dbReference type="AlphaFoldDB" id="A0A839ZZE9"/>
<proteinExistence type="predicted"/>
<evidence type="ECO:0000313" key="2">
    <source>
        <dbReference type="EMBL" id="MBB3891414.1"/>
    </source>
</evidence>
<feature type="transmembrane region" description="Helical" evidence="1">
    <location>
        <begin position="26"/>
        <end position="44"/>
    </location>
</feature>
<comment type="caution">
    <text evidence="2">The sequence shown here is derived from an EMBL/GenBank/DDBJ whole genome shotgun (WGS) entry which is preliminary data.</text>
</comment>
<keyword evidence="1" id="KW-0472">Membrane</keyword>
<dbReference type="EMBL" id="JACIDK010000002">
    <property type="protein sequence ID" value="MBB3891414.1"/>
    <property type="molecule type" value="Genomic_DNA"/>
</dbReference>
<organism evidence="2 3">
    <name type="scientific">Phenylobacterium haematophilum</name>
    <dbReference type="NCBI Taxonomy" id="98513"/>
    <lineage>
        <taxon>Bacteria</taxon>
        <taxon>Pseudomonadati</taxon>
        <taxon>Pseudomonadota</taxon>
        <taxon>Alphaproteobacteria</taxon>
        <taxon>Caulobacterales</taxon>
        <taxon>Caulobacteraceae</taxon>
        <taxon>Phenylobacterium</taxon>
    </lineage>
</organism>
<protein>
    <submittedName>
        <fullName evidence="2">Uncharacterized protein</fullName>
    </submittedName>
</protein>
<dbReference type="RefSeq" id="WP_183772242.1">
    <property type="nucleotide sequence ID" value="NZ_JACIDK010000002.1"/>
</dbReference>
<name>A0A839ZZE9_9CAUL</name>
<reference evidence="2 3" key="1">
    <citation type="submission" date="2020-08" db="EMBL/GenBank/DDBJ databases">
        <title>Genomic Encyclopedia of Type Strains, Phase IV (KMG-IV): sequencing the most valuable type-strain genomes for metagenomic binning, comparative biology and taxonomic classification.</title>
        <authorList>
            <person name="Goeker M."/>
        </authorList>
    </citation>
    <scope>NUCLEOTIDE SEQUENCE [LARGE SCALE GENOMIC DNA]</scope>
    <source>
        <strain evidence="2 3">DSM 21793</strain>
    </source>
</reference>
<dbReference type="Proteomes" id="UP000530564">
    <property type="component" value="Unassembled WGS sequence"/>
</dbReference>
<sequence length="66" mass="7075">MAQARHTQDGSRTNVRPRSRLDGHRAILWILALAFAVFVVVFLTSPKEGADPQTGAPPGEVPAAQP</sequence>
<keyword evidence="3" id="KW-1185">Reference proteome</keyword>
<accession>A0A839ZZE9</accession>
<keyword evidence="1" id="KW-1133">Transmembrane helix</keyword>
<evidence type="ECO:0000313" key="3">
    <source>
        <dbReference type="Proteomes" id="UP000530564"/>
    </source>
</evidence>
<evidence type="ECO:0000256" key="1">
    <source>
        <dbReference type="SAM" id="Phobius"/>
    </source>
</evidence>
<gene>
    <name evidence="2" type="ORF">GGQ61_002131</name>
</gene>